<protein>
    <submittedName>
        <fullName evidence="6">TlpA disulfide reductase family protein</fullName>
    </submittedName>
</protein>
<comment type="caution">
    <text evidence="6">The sequence shown here is derived from an EMBL/GenBank/DDBJ whole genome shotgun (WGS) entry which is preliminary data.</text>
</comment>
<dbReference type="Pfam" id="PF13905">
    <property type="entry name" value="Thioredoxin_8"/>
    <property type="match status" value="1"/>
</dbReference>
<accession>A0ABV3ZKZ7</accession>
<dbReference type="RefSeq" id="WP_369331978.1">
    <property type="nucleotide sequence ID" value="NZ_JAULBC010000009.1"/>
</dbReference>
<keyword evidence="7" id="KW-1185">Reference proteome</keyword>
<evidence type="ECO:0000256" key="2">
    <source>
        <dbReference type="ARBA" id="ARBA00022748"/>
    </source>
</evidence>
<feature type="domain" description="Thioredoxin" evidence="5">
    <location>
        <begin position="265"/>
        <end position="403"/>
    </location>
</feature>
<proteinExistence type="predicted"/>
<dbReference type="PROSITE" id="PS00194">
    <property type="entry name" value="THIOREDOXIN_1"/>
    <property type="match status" value="1"/>
</dbReference>
<dbReference type="PANTHER" id="PTHR42852">
    <property type="entry name" value="THIOL:DISULFIDE INTERCHANGE PROTEIN DSBE"/>
    <property type="match status" value="1"/>
</dbReference>
<dbReference type="PROSITE" id="PS51352">
    <property type="entry name" value="THIOREDOXIN_2"/>
    <property type="match status" value="1"/>
</dbReference>
<name>A0ABV3ZKZ7_9BACT</name>
<dbReference type="SUPFAM" id="SSF52833">
    <property type="entry name" value="Thioredoxin-like"/>
    <property type="match status" value="1"/>
</dbReference>
<dbReference type="InterPro" id="IPR012336">
    <property type="entry name" value="Thioredoxin-like_fold"/>
</dbReference>
<sequence>MINTTVLSRVRIAVACLFVISSCKQSARSYQKIVLKNYITDTVPYGANGLVVHFNERGDGVKFSSINTIDSVKVGTVQLQDLSGISSSINEKTELNSSFKVALIYGSKYKWICFDTDNDGNFENEELQRLDTFKNSVVIKNVDLYDGEIHRKRDVIAKYAITPINTDGIVVFPYYHVGNFIVDSIEFKFALCASFFAAEYNRESAILFINNANEPFKNPKEHPVKYKVGDTIYFSSKSFRFAVVSKGGDTISLEELTDNALHYGIEPGQYAFPIQATDISNGRTFTIGKSGKYTLIDFWGTWCGPCKEIMPELKALYRQAAEKNFDIVSVAFDSSMKDVANYIQDENVKWINLFDDRNNSVICKKFKIEAFPTLILLDESGKIVFREIGNQKGMEMARRILLR</sequence>
<evidence type="ECO:0000256" key="4">
    <source>
        <dbReference type="ARBA" id="ARBA00023284"/>
    </source>
</evidence>
<dbReference type="PANTHER" id="PTHR42852:SF6">
    <property type="entry name" value="THIOL:DISULFIDE INTERCHANGE PROTEIN DSBE"/>
    <property type="match status" value="1"/>
</dbReference>
<dbReference type="Gene3D" id="3.40.30.10">
    <property type="entry name" value="Glutaredoxin"/>
    <property type="match status" value="1"/>
</dbReference>
<dbReference type="CDD" id="cd02966">
    <property type="entry name" value="TlpA_like_family"/>
    <property type="match status" value="1"/>
</dbReference>
<dbReference type="EMBL" id="JAULBC010000009">
    <property type="protein sequence ID" value="MEX6690566.1"/>
    <property type="molecule type" value="Genomic_DNA"/>
</dbReference>
<keyword evidence="4" id="KW-0676">Redox-active center</keyword>
<evidence type="ECO:0000256" key="3">
    <source>
        <dbReference type="ARBA" id="ARBA00023157"/>
    </source>
</evidence>
<dbReference type="InterPro" id="IPR017937">
    <property type="entry name" value="Thioredoxin_CS"/>
</dbReference>
<gene>
    <name evidence="6" type="ORF">QTN47_23845</name>
</gene>
<comment type="subcellular location">
    <subcellularLocation>
        <location evidence="1">Cell envelope</location>
    </subcellularLocation>
</comment>
<dbReference type="Proteomes" id="UP001560573">
    <property type="component" value="Unassembled WGS sequence"/>
</dbReference>
<organism evidence="6 7">
    <name type="scientific">Danxiaibacter flavus</name>
    <dbReference type="NCBI Taxonomy" id="3049108"/>
    <lineage>
        <taxon>Bacteria</taxon>
        <taxon>Pseudomonadati</taxon>
        <taxon>Bacteroidota</taxon>
        <taxon>Chitinophagia</taxon>
        <taxon>Chitinophagales</taxon>
        <taxon>Chitinophagaceae</taxon>
        <taxon>Danxiaibacter</taxon>
    </lineage>
</organism>
<reference evidence="6 7" key="1">
    <citation type="submission" date="2023-07" db="EMBL/GenBank/DDBJ databases">
        <authorList>
            <person name="Lian W.-H."/>
        </authorList>
    </citation>
    <scope>NUCLEOTIDE SEQUENCE [LARGE SCALE GENOMIC DNA]</scope>
    <source>
        <strain evidence="6 7">SYSU DXS3180</strain>
    </source>
</reference>
<dbReference type="InterPro" id="IPR050553">
    <property type="entry name" value="Thioredoxin_ResA/DsbE_sf"/>
</dbReference>
<keyword evidence="2" id="KW-0201">Cytochrome c-type biogenesis</keyword>
<evidence type="ECO:0000313" key="7">
    <source>
        <dbReference type="Proteomes" id="UP001560573"/>
    </source>
</evidence>
<keyword evidence="3" id="KW-1015">Disulfide bond</keyword>
<evidence type="ECO:0000256" key="1">
    <source>
        <dbReference type="ARBA" id="ARBA00004196"/>
    </source>
</evidence>
<dbReference type="InterPro" id="IPR036249">
    <property type="entry name" value="Thioredoxin-like_sf"/>
</dbReference>
<evidence type="ECO:0000259" key="5">
    <source>
        <dbReference type="PROSITE" id="PS51352"/>
    </source>
</evidence>
<dbReference type="InterPro" id="IPR013766">
    <property type="entry name" value="Thioredoxin_domain"/>
</dbReference>
<evidence type="ECO:0000313" key="6">
    <source>
        <dbReference type="EMBL" id="MEX6690566.1"/>
    </source>
</evidence>